<feature type="active site" description="Proton donor" evidence="3">
    <location>
        <position position="169"/>
    </location>
</feature>
<dbReference type="OrthoDB" id="9790596at2"/>
<evidence type="ECO:0000313" key="6">
    <source>
        <dbReference type="Proteomes" id="UP000287447"/>
    </source>
</evidence>
<feature type="region of interest" description="Disordered" evidence="4">
    <location>
        <begin position="1"/>
        <end position="31"/>
    </location>
</feature>
<evidence type="ECO:0000256" key="2">
    <source>
        <dbReference type="ARBA" id="ARBA00022801"/>
    </source>
</evidence>
<dbReference type="Proteomes" id="UP000287447">
    <property type="component" value="Unassembled WGS sequence"/>
</dbReference>
<dbReference type="GO" id="GO:0016403">
    <property type="term" value="F:dimethylargininase activity"/>
    <property type="evidence" value="ECO:0007669"/>
    <property type="project" value="TreeGrafter"/>
</dbReference>
<organism evidence="5 6">
    <name type="scientific">Hwanghaeella grinnelliae</name>
    <dbReference type="NCBI Taxonomy" id="2500179"/>
    <lineage>
        <taxon>Bacteria</taxon>
        <taxon>Pseudomonadati</taxon>
        <taxon>Pseudomonadota</taxon>
        <taxon>Alphaproteobacteria</taxon>
        <taxon>Rhodospirillales</taxon>
        <taxon>Rhodospirillaceae</taxon>
        <taxon>Hwanghaeella</taxon>
    </lineage>
</organism>
<dbReference type="RefSeq" id="WP_127765428.1">
    <property type="nucleotide sequence ID" value="NZ_SADE01000002.1"/>
</dbReference>
<comment type="similarity">
    <text evidence="1">Belongs to the DDAH family.</text>
</comment>
<dbReference type="Gene3D" id="3.75.10.10">
    <property type="entry name" value="L-arginine/glycine Amidinotransferase, Chain A"/>
    <property type="match status" value="1"/>
</dbReference>
<dbReference type="Pfam" id="PF19420">
    <property type="entry name" value="DDAH_eukar"/>
    <property type="match status" value="1"/>
</dbReference>
<dbReference type="PANTHER" id="PTHR12737">
    <property type="entry name" value="DIMETHYLARGININE DIMETHYLAMINOHYDROLASE"/>
    <property type="match status" value="1"/>
</dbReference>
<dbReference type="PANTHER" id="PTHR12737:SF9">
    <property type="entry name" value="DIMETHYLARGININASE"/>
    <property type="match status" value="1"/>
</dbReference>
<evidence type="ECO:0000256" key="1">
    <source>
        <dbReference type="ARBA" id="ARBA00008532"/>
    </source>
</evidence>
<evidence type="ECO:0000256" key="4">
    <source>
        <dbReference type="SAM" id="MobiDB-lite"/>
    </source>
</evidence>
<dbReference type="InterPro" id="IPR033199">
    <property type="entry name" value="DDAH-like"/>
</dbReference>
<dbReference type="GO" id="GO:0045429">
    <property type="term" value="P:positive regulation of nitric oxide biosynthetic process"/>
    <property type="evidence" value="ECO:0007669"/>
    <property type="project" value="TreeGrafter"/>
</dbReference>
<dbReference type="SUPFAM" id="SSF55909">
    <property type="entry name" value="Pentein"/>
    <property type="match status" value="1"/>
</dbReference>
<reference evidence="6" key="1">
    <citation type="submission" date="2019-01" db="EMBL/GenBank/DDBJ databases">
        <title>Gri0909 isolated from a small marine red alga.</title>
        <authorList>
            <person name="Kim J."/>
            <person name="Jeong S.E."/>
            <person name="Jeon C.O."/>
        </authorList>
    </citation>
    <scope>NUCLEOTIDE SEQUENCE [LARGE SCALE GENOMIC DNA]</scope>
    <source>
        <strain evidence="6">Gri0909</strain>
    </source>
</reference>
<evidence type="ECO:0000256" key="3">
    <source>
        <dbReference type="PIRSR" id="PIRSR633199-1"/>
    </source>
</evidence>
<comment type="caution">
    <text evidence="5">The sequence shown here is derived from an EMBL/GenBank/DDBJ whole genome shotgun (WGS) entry which is preliminary data.</text>
</comment>
<keyword evidence="2 5" id="KW-0378">Hydrolase</keyword>
<dbReference type="GO" id="GO:0016597">
    <property type="term" value="F:amino acid binding"/>
    <property type="evidence" value="ECO:0007669"/>
    <property type="project" value="TreeGrafter"/>
</dbReference>
<accession>A0A437QN37</accession>
<dbReference type="EMBL" id="SADE01000002">
    <property type="protein sequence ID" value="RVU35951.1"/>
    <property type="molecule type" value="Genomic_DNA"/>
</dbReference>
<name>A0A437QN37_9PROT</name>
<feature type="active site" description="Nucleophile" evidence="3">
    <location>
        <position position="256"/>
    </location>
</feature>
<keyword evidence="6" id="KW-1185">Reference proteome</keyword>
<dbReference type="GO" id="GO:0000052">
    <property type="term" value="P:citrulline metabolic process"/>
    <property type="evidence" value="ECO:0007669"/>
    <property type="project" value="TreeGrafter"/>
</dbReference>
<protein>
    <submittedName>
        <fullName evidence="5">Dimethylarginine dimethylaminohydrolase</fullName>
    </submittedName>
</protein>
<sequence>MNPEASFRFSHAVTRQPGKSVAHGIRDGAGPDPDSGAFLREHEAYVQALRATGAEVTVLEPLEDFPDSVFVEDPALCVAGAAIILRPGAESRFGERDPMRRALDEIFTRVIDLPEGGFVDGGDILVTGREVLIGLSARTDEAGVAQLDRILAELGVPLRIVQTPPEILHFKTGCGLLDAETIFATAPLVRSGCFDGYEVVECPEGEEPAANLIRVNDTVFLAKGFPRTAALLREKGYAVTELSVAEAAKLDGGLSCMSLRFTPDPSS</sequence>
<gene>
    <name evidence="5" type="ORF">EOI86_11915</name>
</gene>
<dbReference type="AlphaFoldDB" id="A0A437QN37"/>
<evidence type="ECO:0000313" key="5">
    <source>
        <dbReference type="EMBL" id="RVU35951.1"/>
    </source>
</evidence>
<proteinExistence type="inferred from homology"/>
<dbReference type="GO" id="GO:0006525">
    <property type="term" value="P:arginine metabolic process"/>
    <property type="evidence" value="ECO:0007669"/>
    <property type="project" value="TreeGrafter"/>
</dbReference>